<reference evidence="5 6" key="1">
    <citation type="journal article" date="2024" name="Nat. Commun.">
        <title>Phylogenomics reveals the evolutionary origins of lichenization in chlorophyte algae.</title>
        <authorList>
            <person name="Puginier C."/>
            <person name="Libourel C."/>
            <person name="Otte J."/>
            <person name="Skaloud P."/>
            <person name="Haon M."/>
            <person name="Grisel S."/>
            <person name="Petersen M."/>
            <person name="Berrin J.G."/>
            <person name="Delaux P.M."/>
            <person name="Dal Grande F."/>
            <person name="Keller J."/>
        </authorList>
    </citation>
    <scope>NUCLEOTIDE SEQUENCE [LARGE SCALE GENOMIC DNA]</scope>
    <source>
        <strain evidence="5 6">SAG 2145</strain>
    </source>
</reference>
<dbReference type="PANTHER" id="PTHR11739">
    <property type="entry name" value="CITRATE SYNTHASE"/>
    <property type="match status" value="1"/>
</dbReference>
<evidence type="ECO:0000313" key="6">
    <source>
        <dbReference type="Proteomes" id="UP001438707"/>
    </source>
</evidence>
<dbReference type="NCBIfam" id="TIGR01793">
    <property type="entry name" value="cit_synth_euk"/>
    <property type="match status" value="1"/>
</dbReference>
<dbReference type="AlphaFoldDB" id="A0AAW1QNZ3"/>
<feature type="active site" evidence="3">
    <location>
        <position position="404"/>
    </location>
</feature>
<sequence>MRGIGKLRGLGSLLSKNLGEQPIIDGTRGISNSTDLKSVLAEKIPQQQERLKAIKKSYGSKQMGGVSVDMVIGGMRGITGLLWETSLLDPDEGIRFRGYSIPELQEKLPSAIPDGEPLPEGLMWLLLTGELPNKEQVAALSADLRSRAALPDHVNATLKAMHPNTHPMTQFSAGVLALQPESTFAAAYEKGINKMQYWDPVYEDTMNLIAKLPALASTIYRNVYKGGDLIEADPNLDWAANLAHQMGFQDQETQELMRLYQTIHTDHEGGNVSAHATHLVGSALSDPYFSFSAGLNGLAGPLHGLANQEVLSWLFRVRDELGDTPSKDQVKDFVWATLKSGRVVPGYGHAVLRKTDPRYACQRVFAMKHLPDDPMFRLVSLFYEVVPSILQETGKVKNPWPNVDAHSGVLLQYYGIKEQNFYTVLFGVSRAIGVLSQAVWSRALGLPIERPKSVTMDVIEKKFSGT</sequence>
<name>A0AAW1QNZ3_9CHLO</name>
<evidence type="ECO:0000256" key="3">
    <source>
        <dbReference type="PIRSR" id="PIRSR610109-1"/>
    </source>
</evidence>
<proteinExistence type="inferred from homology"/>
<dbReference type="SUPFAM" id="SSF48256">
    <property type="entry name" value="Citrate synthase"/>
    <property type="match status" value="1"/>
</dbReference>
<evidence type="ECO:0000256" key="4">
    <source>
        <dbReference type="RuleBase" id="RU000441"/>
    </source>
</evidence>
<dbReference type="InterPro" id="IPR019810">
    <property type="entry name" value="Citrate_synthase_AS"/>
</dbReference>
<dbReference type="PRINTS" id="PR00143">
    <property type="entry name" value="CITRTSNTHASE"/>
</dbReference>
<feature type="active site" evidence="3">
    <location>
        <position position="349"/>
    </location>
</feature>
<dbReference type="PANTHER" id="PTHR11739:SF8">
    <property type="entry name" value="CITRATE SYNTHASE, MITOCHONDRIAL"/>
    <property type="match status" value="1"/>
</dbReference>
<feature type="active site" evidence="3">
    <location>
        <position position="303"/>
    </location>
</feature>
<keyword evidence="6" id="KW-1185">Reference proteome</keyword>
<dbReference type="InterPro" id="IPR036969">
    <property type="entry name" value="Citrate_synthase_sf"/>
</dbReference>
<dbReference type="Proteomes" id="UP001438707">
    <property type="component" value="Unassembled WGS sequence"/>
</dbReference>
<dbReference type="InterPro" id="IPR016142">
    <property type="entry name" value="Citrate_synth-like_lrg_a-sub"/>
</dbReference>
<dbReference type="NCBIfam" id="NF007128">
    <property type="entry name" value="PRK09569.1"/>
    <property type="match status" value="1"/>
</dbReference>
<dbReference type="FunFam" id="1.10.230.10:FF:000001">
    <property type="entry name" value="Citrate synthase"/>
    <property type="match status" value="1"/>
</dbReference>
<gene>
    <name evidence="5" type="ORF">WJX74_005999</name>
</gene>
<dbReference type="PROSITE" id="PS00480">
    <property type="entry name" value="CITRATE_SYNTHASE"/>
    <property type="match status" value="1"/>
</dbReference>
<dbReference type="GO" id="GO:0005759">
    <property type="term" value="C:mitochondrial matrix"/>
    <property type="evidence" value="ECO:0007669"/>
    <property type="project" value="TreeGrafter"/>
</dbReference>
<keyword evidence="2 4" id="KW-0808">Transferase</keyword>
<evidence type="ECO:0000256" key="1">
    <source>
        <dbReference type="ARBA" id="ARBA00010566"/>
    </source>
</evidence>
<dbReference type="GO" id="GO:0005975">
    <property type="term" value="P:carbohydrate metabolic process"/>
    <property type="evidence" value="ECO:0007669"/>
    <property type="project" value="TreeGrafter"/>
</dbReference>
<comment type="similarity">
    <text evidence="1 4">Belongs to the citrate synthase family.</text>
</comment>
<evidence type="ECO:0000313" key="5">
    <source>
        <dbReference type="EMBL" id="KAK9822935.1"/>
    </source>
</evidence>
<comment type="caution">
    <text evidence="5">The sequence shown here is derived from an EMBL/GenBank/DDBJ whole genome shotgun (WGS) entry which is preliminary data.</text>
</comment>
<dbReference type="Gene3D" id="1.10.230.10">
    <property type="entry name" value="Cytochrome P450-Terp, domain 2"/>
    <property type="match status" value="1"/>
</dbReference>
<protein>
    <recommendedName>
        <fullName evidence="4">Citrate synthase</fullName>
    </recommendedName>
</protein>
<evidence type="ECO:0000256" key="2">
    <source>
        <dbReference type="ARBA" id="ARBA00022679"/>
    </source>
</evidence>
<dbReference type="GO" id="GO:0046912">
    <property type="term" value="F:acyltransferase activity, acyl groups converted into alkyl on transfer"/>
    <property type="evidence" value="ECO:0007669"/>
    <property type="project" value="InterPro"/>
</dbReference>
<dbReference type="EMBL" id="JALJOS010000029">
    <property type="protein sequence ID" value="KAK9822935.1"/>
    <property type="molecule type" value="Genomic_DNA"/>
</dbReference>
<dbReference type="InterPro" id="IPR010109">
    <property type="entry name" value="Citrate_synthase_euk"/>
</dbReference>
<accession>A0AAW1QNZ3</accession>
<dbReference type="InterPro" id="IPR002020">
    <property type="entry name" value="Citrate_synthase"/>
</dbReference>
<dbReference type="GO" id="GO:0006101">
    <property type="term" value="P:citrate metabolic process"/>
    <property type="evidence" value="ECO:0007669"/>
    <property type="project" value="InterPro"/>
</dbReference>
<dbReference type="FunFam" id="1.10.580.10:FF:000001">
    <property type="entry name" value="Citrate synthase"/>
    <property type="match status" value="1"/>
</dbReference>
<dbReference type="InterPro" id="IPR016143">
    <property type="entry name" value="Citrate_synth-like_sm_a-sub"/>
</dbReference>
<organism evidence="5 6">
    <name type="scientific">Apatococcus lobatus</name>
    <dbReference type="NCBI Taxonomy" id="904363"/>
    <lineage>
        <taxon>Eukaryota</taxon>
        <taxon>Viridiplantae</taxon>
        <taxon>Chlorophyta</taxon>
        <taxon>core chlorophytes</taxon>
        <taxon>Trebouxiophyceae</taxon>
        <taxon>Chlorellales</taxon>
        <taxon>Chlorellaceae</taxon>
        <taxon>Apatococcus</taxon>
    </lineage>
</organism>
<dbReference type="Pfam" id="PF00285">
    <property type="entry name" value="Citrate_synt"/>
    <property type="match status" value="1"/>
</dbReference>
<dbReference type="GO" id="GO:0006099">
    <property type="term" value="P:tricarboxylic acid cycle"/>
    <property type="evidence" value="ECO:0007669"/>
    <property type="project" value="InterPro"/>
</dbReference>
<dbReference type="Gene3D" id="1.10.580.10">
    <property type="entry name" value="Citrate Synthase, domain 1"/>
    <property type="match status" value="1"/>
</dbReference>